<evidence type="ECO:0000313" key="13">
    <source>
        <dbReference type="EMBL" id="PDH40599.1"/>
    </source>
</evidence>
<protein>
    <submittedName>
        <fullName evidence="13">Heme lyase NrfEFG subunit NrfE</fullName>
    </submittedName>
</protein>
<feature type="transmembrane region" description="Helical" evidence="10">
    <location>
        <begin position="6"/>
        <end position="30"/>
    </location>
</feature>
<feature type="transmembrane region" description="Helical" evidence="10">
    <location>
        <begin position="452"/>
        <end position="473"/>
    </location>
</feature>
<comment type="caution">
    <text evidence="13">The sequence shown here is derived from an EMBL/GenBank/DDBJ whole genome shotgun (WGS) entry which is preliminary data.</text>
</comment>
<keyword evidence="13" id="KW-0456">Lyase</keyword>
<dbReference type="PANTHER" id="PTHR43653:SF1">
    <property type="entry name" value="CYTOCHROME C-TYPE BIOGENESIS PROTEIN CCMF"/>
    <property type="match status" value="1"/>
</dbReference>
<feature type="transmembrane region" description="Helical" evidence="10">
    <location>
        <begin position="425"/>
        <end position="446"/>
    </location>
</feature>
<dbReference type="GO" id="GO:0017004">
    <property type="term" value="P:cytochrome complex assembly"/>
    <property type="evidence" value="ECO:0007669"/>
    <property type="project" value="UniProtKB-KW"/>
</dbReference>
<evidence type="ECO:0000256" key="1">
    <source>
        <dbReference type="ARBA" id="ARBA00004429"/>
    </source>
</evidence>
<evidence type="ECO:0000256" key="5">
    <source>
        <dbReference type="ARBA" id="ARBA00022692"/>
    </source>
</evidence>
<feature type="transmembrane region" description="Helical" evidence="10">
    <location>
        <begin position="42"/>
        <end position="63"/>
    </location>
</feature>
<reference evidence="13 14" key="1">
    <citation type="submission" date="2017-08" db="EMBL/GenBank/DDBJ databases">
        <title>Fine stratification of microbial communities through a metagenomic profile of the photic zone.</title>
        <authorList>
            <person name="Haro-Moreno J.M."/>
            <person name="Lopez-Perez M."/>
            <person name="De La Torre J."/>
            <person name="Picazo A."/>
            <person name="Camacho A."/>
            <person name="Rodriguez-Valera F."/>
        </authorList>
    </citation>
    <scope>NUCLEOTIDE SEQUENCE [LARGE SCALE GENOMIC DNA]</scope>
    <source>
        <strain evidence="13">MED-G24</strain>
    </source>
</reference>
<feature type="transmembrane region" description="Helical" evidence="10">
    <location>
        <begin position="314"/>
        <end position="333"/>
    </location>
</feature>
<dbReference type="InterPro" id="IPR002541">
    <property type="entry name" value="Cyt_c_assembly"/>
</dbReference>
<feature type="transmembrane region" description="Helical" evidence="10">
    <location>
        <begin position="97"/>
        <end position="114"/>
    </location>
</feature>
<dbReference type="Pfam" id="PF01578">
    <property type="entry name" value="Cytochrom_C_asm"/>
    <property type="match status" value="1"/>
</dbReference>
<name>A0A2A5WVT2_9GAMM</name>
<comment type="subcellular location">
    <subcellularLocation>
        <location evidence="1">Cell inner membrane</location>
        <topology evidence="1">Multi-pass membrane protein</topology>
    </subcellularLocation>
</comment>
<dbReference type="InterPro" id="IPR032523">
    <property type="entry name" value="CcmF_C"/>
</dbReference>
<evidence type="ECO:0000256" key="7">
    <source>
        <dbReference type="ARBA" id="ARBA00022989"/>
    </source>
</evidence>
<dbReference type="AlphaFoldDB" id="A0A2A5WVT2"/>
<dbReference type="Proteomes" id="UP000219327">
    <property type="component" value="Unassembled WGS sequence"/>
</dbReference>
<dbReference type="GO" id="GO:0015232">
    <property type="term" value="F:heme transmembrane transporter activity"/>
    <property type="evidence" value="ECO:0007669"/>
    <property type="project" value="InterPro"/>
</dbReference>
<feature type="transmembrane region" description="Helical" evidence="10">
    <location>
        <begin position="211"/>
        <end position="231"/>
    </location>
</feature>
<evidence type="ECO:0000259" key="12">
    <source>
        <dbReference type="Pfam" id="PF16327"/>
    </source>
</evidence>
<organism evidence="13 14">
    <name type="scientific">OM182 bacterium MED-G24</name>
    <dbReference type="NCBI Taxonomy" id="1986255"/>
    <lineage>
        <taxon>Bacteria</taxon>
        <taxon>Pseudomonadati</taxon>
        <taxon>Pseudomonadota</taxon>
        <taxon>Gammaproteobacteria</taxon>
        <taxon>OMG group</taxon>
        <taxon>OM182 clade</taxon>
    </lineage>
</organism>
<comment type="function">
    <text evidence="9">Required for the biogenesis of c-type cytochromes. Possible subunit of a heme lyase.</text>
</comment>
<dbReference type="NCBIfam" id="NF007691">
    <property type="entry name" value="PRK10369.1"/>
    <property type="match status" value="1"/>
</dbReference>
<dbReference type="GO" id="GO:0020037">
    <property type="term" value="F:heme binding"/>
    <property type="evidence" value="ECO:0007669"/>
    <property type="project" value="InterPro"/>
</dbReference>
<dbReference type="PRINTS" id="PR01410">
    <property type="entry name" value="CCBIOGENESIS"/>
</dbReference>
<sequence length="658" mass="73488">MIVELGHFSLILALTLVVAQAVLAYLTISVPRYRQWMRLPESLAAGSFLFVLLAFCALTNAFLNDDFSVQYVAEHSNSRLPEVFKFSAVWGGHEGSFLLWTLVSAGWTLAVAVFSGQLTEDMKVRVLGVLGFLNAGFLIFLIFASNPFERMLPVYPEDGGDLNPLLQDFGLIVHPPMLYMGYVGFAVPFAFAIATLWAGRLDAAWARWSRPWTNAAWAFLTLGITLGSYWAYYELGWGGWWFWDAVENASFMPWLVGTALIHSLAATEKRGVFRSWTVLLAIFAFSFSLLGAFLVRSGVLTSVHTFAVDPERGLFILAFLVVVIGGSLALYAMRAADVRSTAQFSLSGREAMLLANNVILVVTTAAVLAGTLAPLIYESLFAGDKLSVGPPWFNTVFVPLVTLLFLFMVLSPYSRWRSTDASRIVVPAIQSLCAAAVVSILLFWLASGSFEVVAWFYVTLALWIVLALILDMYQNTRNKRQRLSALFGQNWSYYGMWMGHSGMAVCILGVAATLYYSDERDVRMQPDDIVVLSDYEFRFLGVDQVEGPNYLADRGLIEVRQDDELIARMYPEKRRYLSSGNVMTEAAMKPRLFVDLYVALGEPVGDDAWAVRVHYKPFVRWIWIGGAMIGLGGFITLLDRRYRRREPSRMSVTDEAPA</sequence>
<feature type="transmembrane region" description="Helical" evidence="10">
    <location>
        <begin position="126"/>
        <end position="145"/>
    </location>
</feature>
<evidence type="ECO:0000256" key="9">
    <source>
        <dbReference type="ARBA" id="ARBA00037230"/>
    </source>
</evidence>
<comment type="similarity">
    <text evidence="2">Belongs to the CcmF/CycK/Ccl1/NrfE/CcsA family.</text>
</comment>
<evidence type="ECO:0000256" key="4">
    <source>
        <dbReference type="ARBA" id="ARBA00022519"/>
    </source>
</evidence>
<feature type="transmembrane region" description="Helical" evidence="10">
    <location>
        <begin position="179"/>
        <end position="199"/>
    </location>
</feature>
<evidence type="ECO:0000256" key="3">
    <source>
        <dbReference type="ARBA" id="ARBA00022475"/>
    </source>
</evidence>
<keyword evidence="6" id="KW-0201">Cytochrome c-type biogenesis</keyword>
<dbReference type="NCBIfam" id="TIGR00353">
    <property type="entry name" value="nrfE"/>
    <property type="match status" value="1"/>
</dbReference>
<feature type="transmembrane region" description="Helical" evidence="10">
    <location>
        <begin position="494"/>
        <end position="516"/>
    </location>
</feature>
<dbReference type="PANTHER" id="PTHR43653">
    <property type="entry name" value="CYTOCHROME C ASSEMBLY PROTEIN-RELATED"/>
    <property type="match status" value="1"/>
</dbReference>
<feature type="domain" description="Cytochrome c-type biogenesis protein CcmF C-terminal" evidence="12">
    <location>
        <begin position="317"/>
        <end position="640"/>
    </location>
</feature>
<feature type="transmembrane region" description="Helical" evidence="10">
    <location>
        <begin position="354"/>
        <end position="377"/>
    </location>
</feature>
<feature type="transmembrane region" description="Helical" evidence="10">
    <location>
        <begin position="251"/>
        <end position="267"/>
    </location>
</feature>
<accession>A0A2A5WVT2</accession>
<feature type="transmembrane region" description="Helical" evidence="10">
    <location>
        <begin position="618"/>
        <end position="638"/>
    </location>
</feature>
<evidence type="ECO:0000256" key="2">
    <source>
        <dbReference type="ARBA" id="ARBA00009186"/>
    </source>
</evidence>
<feature type="domain" description="Cytochrome c assembly protein" evidence="11">
    <location>
        <begin position="90"/>
        <end position="297"/>
    </location>
</feature>
<gene>
    <name evidence="13" type="ORF">CNE99_03300</name>
</gene>
<evidence type="ECO:0000256" key="8">
    <source>
        <dbReference type="ARBA" id="ARBA00023136"/>
    </source>
</evidence>
<dbReference type="GO" id="GO:0016829">
    <property type="term" value="F:lyase activity"/>
    <property type="evidence" value="ECO:0007669"/>
    <property type="project" value="UniProtKB-KW"/>
</dbReference>
<dbReference type="InterPro" id="IPR003568">
    <property type="entry name" value="Cyt_c_biogenesis_CcmF"/>
</dbReference>
<evidence type="ECO:0000259" key="11">
    <source>
        <dbReference type="Pfam" id="PF01578"/>
    </source>
</evidence>
<keyword evidence="5 10" id="KW-0812">Transmembrane</keyword>
<keyword evidence="8 10" id="KW-0472">Membrane</keyword>
<dbReference type="EMBL" id="NTKD01000010">
    <property type="protein sequence ID" value="PDH40599.1"/>
    <property type="molecule type" value="Genomic_DNA"/>
</dbReference>
<evidence type="ECO:0000256" key="10">
    <source>
        <dbReference type="SAM" id="Phobius"/>
    </source>
</evidence>
<keyword evidence="4" id="KW-0997">Cell inner membrane</keyword>
<feature type="transmembrane region" description="Helical" evidence="10">
    <location>
        <begin position="276"/>
        <end position="294"/>
    </location>
</feature>
<dbReference type="InterPro" id="IPR003567">
    <property type="entry name" value="Cyt_c_biogenesis"/>
</dbReference>
<evidence type="ECO:0000313" key="14">
    <source>
        <dbReference type="Proteomes" id="UP000219327"/>
    </source>
</evidence>
<proteinExistence type="inferred from homology"/>
<feature type="transmembrane region" description="Helical" evidence="10">
    <location>
        <begin position="392"/>
        <end position="413"/>
    </location>
</feature>
<dbReference type="GO" id="GO:0005886">
    <property type="term" value="C:plasma membrane"/>
    <property type="evidence" value="ECO:0007669"/>
    <property type="project" value="UniProtKB-SubCell"/>
</dbReference>
<dbReference type="Pfam" id="PF16327">
    <property type="entry name" value="CcmF_C"/>
    <property type="match status" value="1"/>
</dbReference>
<dbReference type="PRINTS" id="PR01411">
    <property type="entry name" value="CCMFBIOGNSIS"/>
</dbReference>
<evidence type="ECO:0000256" key="6">
    <source>
        <dbReference type="ARBA" id="ARBA00022748"/>
    </source>
</evidence>
<keyword evidence="3" id="KW-1003">Cell membrane</keyword>
<keyword evidence="7 10" id="KW-1133">Transmembrane helix</keyword>